<protein>
    <recommendedName>
        <fullName evidence="4">Transmembrane protein</fullName>
    </recommendedName>
</protein>
<dbReference type="RefSeq" id="WP_059751229.1">
    <property type="nucleotide sequence ID" value="NZ_LDUG01000004.1"/>
</dbReference>
<evidence type="ECO:0000313" key="3">
    <source>
        <dbReference type="Proteomes" id="UP000064243"/>
    </source>
</evidence>
<keyword evidence="1" id="KW-0812">Transmembrane</keyword>
<comment type="caution">
    <text evidence="2">The sequence shown here is derived from an EMBL/GenBank/DDBJ whole genome shotgun (WGS) entry which is preliminary data.</text>
</comment>
<dbReference type="PATRIC" id="fig|36861.3.peg.2539"/>
<evidence type="ECO:0000313" key="2">
    <source>
        <dbReference type="EMBL" id="KVW99506.1"/>
    </source>
</evidence>
<reference evidence="2 3" key="1">
    <citation type="journal article" date="2015" name="Appl. Environ. Microbiol.">
        <title>Aerobic and Anaerobic Thiosulfate Oxidation by a Cold-Adapted, Subglacial Chemoautotroph.</title>
        <authorList>
            <person name="Harrold Z.R."/>
            <person name="Skidmore M.L."/>
            <person name="Hamilton T.L."/>
            <person name="Desch L."/>
            <person name="Amada K."/>
            <person name="van Gelder W."/>
            <person name="Glover K."/>
            <person name="Roden E.E."/>
            <person name="Boyd E.S."/>
        </authorList>
    </citation>
    <scope>NUCLEOTIDE SEQUENCE [LARGE SCALE GENOMIC DNA]</scope>
    <source>
        <strain evidence="2 3">RG</strain>
    </source>
</reference>
<proteinExistence type="predicted"/>
<accession>A0A106BVN5</accession>
<organism evidence="2 3">
    <name type="scientific">Thiobacillus denitrificans</name>
    <dbReference type="NCBI Taxonomy" id="36861"/>
    <lineage>
        <taxon>Bacteria</taxon>
        <taxon>Pseudomonadati</taxon>
        <taxon>Pseudomonadota</taxon>
        <taxon>Betaproteobacteria</taxon>
        <taxon>Nitrosomonadales</taxon>
        <taxon>Thiobacillaceae</taxon>
        <taxon>Thiobacillus</taxon>
    </lineage>
</organism>
<dbReference type="AlphaFoldDB" id="A0A106BVN5"/>
<evidence type="ECO:0000256" key="1">
    <source>
        <dbReference type="SAM" id="Phobius"/>
    </source>
</evidence>
<keyword evidence="1" id="KW-1133">Transmembrane helix</keyword>
<gene>
    <name evidence="2" type="ORF">ABW22_01420</name>
</gene>
<evidence type="ECO:0008006" key="4">
    <source>
        <dbReference type="Google" id="ProtNLM"/>
    </source>
</evidence>
<sequence>MFSLRDSRGRESTTLLFVALSWLAIWLKFVLAGATLPLFGLVPPMSATEFGLAAAGVLAIWLGREWTDKKINGGGP</sequence>
<dbReference type="EMBL" id="LDUG01000004">
    <property type="protein sequence ID" value="KVW99506.1"/>
    <property type="molecule type" value="Genomic_DNA"/>
</dbReference>
<keyword evidence="3" id="KW-1185">Reference proteome</keyword>
<keyword evidence="1" id="KW-0472">Membrane</keyword>
<dbReference type="Proteomes" id="UP000064243">
    <property type="component" value="Unassembled WGS sequence"/>
</dbReference>
<name>A0A106BVN5_THIDE</name>
<feature type="transmembrane region" description="Helical" evidence="1">
    <location>
        <begin position="42"/>
        <end position="62"/>
    </location>
</feature>